<evidence type="ECO:0000256" key="3">
    <source>
        <dbReference type="ARBA" id="ARBA00022490"/>
    </source>
</evidence>
<evidence type="ECO:0000256" key="4">
    <source>
        <dbReference type="ARBA" id="ARBA00022741"/>
    </source>
</evidence>
<dbReference type="Pfam" id="PF00009">
    <property type="entry name" value="GTP_EFTU"/>
    <property type="match status" value="1"/>
</dbReference>
<comment type="function">
    <text evidence="7">Translation factor necessary for the incorporation of selenocysteine into proteins. It probably replaces EF-Tu for the insertion of selenocysteine directed by the UGA codon. SelB binds GTP and GDP.</text>
</comment>
<dbReference type="InterPro" id="IPR015191">
    <property type="entry name" value="SelB_WHD4"/>
</dbReference>
<proteinExistence type="predicted"/>
<dbReference type="InterPro" id="IPR009001">
    <property type="entry name" value="Transl_elong_EF1A/Init_IF2_C"/>
</dbReference>
<dbReference type="PROSITE" id="PS51722">
    <property type="entry name" value="G_TR_2"/>
    <property type="match status" value="1"/>
</dbReference>
<dbReference type="InterPro" id="IPR048931">
    <property type="entry name" value="WHD_2nd_SelB_bact"/>
</dbReference>
<dbReference type="InterPro" id="IPR004535">
    <property type="entry name" value="Transl_elong_SelB"/>
</dbReference>
<organism evidence="10 11">
    <name type="scientific">Modicisalibacter luteus</name>
    <dbReference type="NCBI Taxonomy" id="453962"/>
    <lineage>
        <taxon>Bacteria</taxon>
        <taxon>Pseudomonadati</taxon>
        <taxon>Pseudomonadota</taxon>
        <taxon>Gammaproteobacteria</taxon>
        <taxon>Oceanospirillales</taxon>
        <taxon>Halomonadaceae</taxon>
        <taxon>Modicisalibacter</taxon>
    </lineage>
</organism>
<dbReference type="Pfam" id="PF09106">
    <property type="entry name" value="WHD_2nd_SelB"/>
    <property type="match status" value="1"/>
</dbReference>
<dbReference type="SUPFAM" id="SSF50447">
    <property type="entry name" value="Translation proteins"/>
    <property type="match status" value="1"/>
</dbReference>
<gene>
    <name evidence="10" type="primary">selB</name>
    <name evidence="10" type="ORF">ACFOEI_04710</name>
</gene>
<evidence type="ECO:0000256" key="7">
    <source>
        <dbReference type="ARBA" id="ARBA00025526"/>
    </source>
</evidence>
<keyword evidence="11" id="KW-1185">Reference proteome</keyword>
<dbReference type="Proteomes" id="UP001595640">
    <property type="component" value="Unassembled WGS sequence"/>
</dbReference>
<dbReference type="InterPro" id="IPR036390">
    <property type="entry name" value="WH_DNA-bd_sf"/>
</dbReference>
<keyword evidence="10" id="KW-0251">Elongation factor</keyword>
<dbReference type="InterPro" id="IPR015190">
    <property type="entry name" value="Elong_fac_SelB-wing-hlx_typ-2"/>
</dbReference>
<sequence length="642" mass="70836">MIVGTAGHVDHGKTALIHCLTGVDTDRLKEEKARGLTIEAGFAYPEVESDIELGFVDVPGHEKFIHNMLAGSAGIDSVLLVVAADDGVMPQTIEHVQILTLLGLSQGQVALTKCDLVDATRLDRVEEDIRQLLEATPLAEAPVYRVSSRSGEGIDALRDSLWTQAAKRHETLAWGAFRLAVDRVFTKTGAGLVVTGTALSGTVRQDDVLRLEPSGVRARVRSLRRQHRESEQAHQGDRVALNLTGSGVERDAIVRGGWVVAESLDTPLLQRVDVDLTLLGSVAALKHWTPVHIHLGVARLTGRVSLLEGQRLEPGNRMLGQLVLDRPVHACLGDRFVIRDHGGQTTLGGGIVLDGDPPRRGQRAPKRLTWLSSLAECAETGKPYRLDRPLETGLTLWPDGLDLGMLARNINIDQQYLAARVEALGGQVITVQGQARAFSRQALDSLKARTFETLQRNHESEPSMLGTERERLRRQVMPGLPGAFFRPLLNAMIEAGEIERYGPFLALPGHQAALDEADERLWQRVQPLIVSRPFEPPRVRDMAAAEGIDEQVMRQSLMACARLGRLYQVRKDHFFEAPAVESLARIVKELESRHGAARAADFRDCIGTGRKLAIQILEFFDRIGFTRRVGDDHVIRRHDLFD</sequence>
<dbReference type="PANTHER" id="PTHR43721">
    <property type="entry name" value="ELONGATION FACTOR TU-RELATED"/>
    <property type="match status" value="1"/>
</dbReference>
<dbReference type="Pfam" id="PF03144">
    <property type="entry name" value="GTP_EFTU_D2"/>
    <property type="match status" value="1"/>
</dbReference>
<accession>A0ABV7LXM9</accession>
<evidence type="ECO:0000313" key="11">
    <source>
        <dbReference type="Proteomes" id="UP001595640"/>
    </source>
</evidence>
<dbReference type="CDD" id="cd04171">
    <property type="entry name" value="SelB"/>
    <property type="match status" value="1"/>
</dbReference>
<evidence type="ECO:0000256" key="1">
    <source>
        <dbReference type="ARBA" id="ARBA00004496"/>
    </source>
</evidence>
<dbReference type="GO" id="GO:0003746">
    <property type="term" value="F:translation elongation factor activity"/>
    <property type="evidence" value="ECO:0007669"/>
    <property type="project" value="UniProtKB-KW"/>
</dbReference>
<dbReference type="Pfam" id="PF21214">
    <property type="entry name" value="WHD_2nd_SelB_bact"/>
    <property type="match status" value="1"/>
</dbReference>
<dbReference type="SUPFAM" id="SSF50465">
    <property type="entry name" value="EF-Tu/eEF-1alpha/eIF2-gamma C-terminal domain"/>
    <property type="match status" value="1"/>
</dbReference>
<dbReference type="RefSeq" id="WP_019016744.1">
    <property type="nucleotide sequence ID" value="NZ_BMXD01000007.1"/>
</dbReference>
<name>A0ABV7LXM9_9GAMM</name>
<dbReference type="SUPFAM" id="SSF52540">
    <property type="entry name" value="P-loop containing nucleoside triphosphate hydrolases"/>
    <property type="match status" value="1"/>
</dbReference>
<comment type="subcellular location">
    <subcellularLocation>
        <location evidence="1">Cytoplasm</location>
    </subcellularLocation>
</comment>
<evidence type="ECO:0000259" key="9">
    <source>
        <dbReference type="PROSITE" id="PS51722"/>
    </source>
</evidence>
<dbReference type="InterPro" id="IPR050055">
    <property type="entry name" value="EF-Tu_GTPase"/>
</dbReference>
<keyword evidence="5" id="KW-0648">Protein biosynthesis</keyword>
<comment type="caution">
    <text evidence="10">The sequence shown here is derived from an EMBL/GenBank/DDBJ whole genome shotgun (WGS) entry which is preliminary data.</text>
</comment>
<keyword evidence="3" id="KW-0963">Cytoplasm</keyword>
<dbReference type="CDD" id="cd15491">
    <property type="entry name" value="selB_III"/>
    <property type="match status" value="1"/>
</dbReference>
<keyword evidence="6" id="KW-0342">GTP-binding</keyword>
<keyword evidence="4" id="KW-0547">Nucleotide-binding</keyword>
<evidence type="ECO:0000256" key="6">
    <source>
        <dbReference type="ARBA" id="ARBA00023134"/>
    </source>
</evidence>
<dbReference type="InterPro" id="IPR036388">
    <property type="entry name" value="WH-like_DNA-bd_sf"/>
</dbReference>
<protein>
    <recommendedName>
        <fullName evidence="2">Selenocysteine-specific elongation factor</fullName>
    </recommendedName>
    <alternativeName>
        <fullName evidence="8">SelB translation factor</fullName>
    </alternativeName>
</protein>
<evidence type="ECO:0000256" key="8">
    <source>
        <dbReference type="ARBA" id="ARBA00031615"/>
    </source>
</evidence>
<dbReference type="EMBL" id="JBHRUH010000010">
    <property type="protein sequence ID" value="MFC3291361.1"/>
    <property type="molecule type" value="Genomic_DNA"/>
</dbReference>
<dbReference type="SUPFAM" id="SSF46785">
    <property type="entry name" value="Winged helix' DNA-binding domain"/>
    <property type="match status" value="3"/>
</dbReference>
<dbReference type="PANTHER" id="PTHR43721:SF22">
    <property type="entry name" value="ELONGATION FACTOR TU, MITOCHONDRIAL"/>
    <property type="match status" value="1"/>
</dbReference>
<dbReference type="InterPro" id="IPR004161">
    <property type="entry name" value="EFTu-like_2"/>
</dbReference>
<evidence type="ECO:0000256" key="2">
    <source>
        <dbReference type="ARBA" id="ARBA00015953"/>
    </source>
</evidence>
<dbReference type="Gene3D" id="2.40.30.10">
    <property type="entry name" value="Translation factors"/>
    <property type="match status" value="1"/>
</dbReference>
<evidence type="ECO:0000313" key="10">
    <source>
        <dbReference type="EMBL" id="MFC3291361.1"/>
    </source>
</evidence>
<dbReference type="PRINTS" id="PR00315">
    <property type="entry name" value="ELONGATNFCT"/>
</dbReference>
<feature type="domain" description="Tr-type G" evidence="9">
    <location>
        <begin position="1"/>
        <end position="170"/>
    </location>
</feature>
<dbReference type="InterPro" id="IPR057335">
    <property type="entry name" value="Beta-barrel_SelB"/>
</dbReference>
<dbReference type="InterPro" id="IPR027417">
    <property type="entry name" value="P-loop_NTPase"/>
</dbReference>
<dbReference type="InterPro" id="IPR000795">
    <property type="entry name" value="T_Tr_GTP-bd_dom"/>
</dbReference>
<dbReference type="Pfam" id="PF09107">
    <property type="entry name" value="WHD_3rd_SelB"/>
    <property type="match status" value="1"/>
</dbReference>
<dbReference type="Gene3D" id="3.40.50.300">
    <property type="entry name" value="P-loop containing nucleotide triphosphate hydrolases"/>
    <property type="match status" value="1"/>
</dbReference>
<reference evidence="11" key="1">
    <citation type="journal article" date="2019" name="Int. J. Syst. Evol. Microbiol.">
        <title>The Global Catalogue of Microorganisms (GCM) 10K type strain sequencing project: providing services to taxonomists for standard genome sequencing and annotation.</title>
        <authorList>
            <consortium name="The Broad Institute Genomics Platform"/>
            <consortium name="The Broad Institute Genome Sequencing Center for Infectious Disease"/>
            <person name="Wu L."/>
            <person name="Ma J."/>
        </authorList>
    </citation>
    <scope>NUCLEOTIDE SEQUENCE [LARGE SCALE GENOMIC DNA]</scope>
    <source>
        <strain evidence="11">KCTC 12847</strain>
    </source>
</reference>
<dbReference type="NCBIfam" id="TIGR00475">
    <property type="entry name" value="selB"/>
    <property type="match status" value="1"/>
</dbReference>
<dbReference type="Pfam" id="PF25461">
    <property type="entry name" value="Beta-barrel_SelB"/>
    <property type="match status" value="1"/>
</dbReference>
<dbReference type="InterPro" id="IPR009000">
    <property type="entry name" value="Transl_B-barrel_sf"/>
</dbReference>
<dbReference type="Gene3D" id="1.10.10.10">
    <property type="entry name" value="Winged helix-like DNA-binding domain superfamily/Winged helix DNA-binding domain"/>
    <property type="match status" value="3"/>
</dbReference>
<evidence type="ECO:0000256" key="5">
    <source>
        <dbReference type="ARBA" id="ARBA00022917"/>
    </source>
</evidence>